<keyword evidence="5" id="KW-0802">TPR repeat</keyword>
<keyword evidence="2" id="KW-0812">Transmembrane</keyword>
<evidence type="ECO:0000256" key="3">
    <source>
        <dbReference type="ARBA" id="ARBA00022737"/>
    </source>
</evidence>
<keyword evidence="4" id="KW-1000">Mitochondrion outer membrane</keyword>
<evidence type="ECO:0000256" key="7">
    <source>
        <dbReference type="ARBA" id="ARBA00023128"/>
    </source>
</evidence>
<evidence type="ECO:0000256" key="8">
    <source>
        <dbReference type="ARBA" id="ARBA00023136"/>
    </source>
</evidence>
<accession>A0ABR1FBS3</accession>
<sequence length="538" mass="60523">MTDALAAAAKLKDQGNLEFRAKKYDEAISLYSSAITTIAPAIDPILYSNRAACFIALEKYQEALEDCRIAIGENPNHIKSLDRSYFCYTKLGKPREALVERLAAKVVSGDAEQVYRRIQEGASTALDPIVGKLADQFLKAETKKLADDESRLVFPDAFEMFWHFNYMHSPRHESTQSDGHATVGTIEGELLEVYKKLREHTYEAYVDAYHLVDKLIEKHQTGDNDNKELKTAYEVRGSFNYLLKREQQAIADFKRSDNSSSVLLKLATTTSNSSEKLSYIEQAKAANKDDPRIDFFQGLMRYEAGEYEPAISSFKKARDVSKAAADDATELISSLYLTYAYWKSKKHALARSELGALQKSRPGHPRVSAVTATIEGDGASNAEKIRLWEKVWEDVETLTKANGYVTDTTPLMNIALIMLETFMDEVGSGKRTVKEDNSDWEPILQVYRDACEADPHSLQCRFGYAQMLSIVYTDAQFENIEENYRKALDLAAGGPAITKVLKDLLAHEVKVALYERYPGSLRPLINMVIISQGIRTEF</sequence>
<keyword evidence="11" id="KW-1185">Reference proteome</keyword>
<evidence type="ECO:0000313" key="11">
    <source>
        <dbReference type="Proteomes" id="UP001498771"/>
    </source>
</evidence>
<evidence type="ECO:0000256" key="4">
    <source>
        <dbReference type="ARBA" id="ARBA00022787"/>
    </source>
</evidence>
<evidence type="ECO:0000313" key="10">
    <source>
        <dbReference type="EMBL" id="KAK7207299.1"/>
    </source>
</evidence>
<comment type="similarity">
    <text evidence="9">Belongs to the Tom70 family.</text>
</comment>
<organism evidence="10 11">
    <name type="scientific">Myxozyma melibiosi</name>
    <dbReference type="NCBI Taxonomy" id="54550"/>
    <lineage>
        <taxon>Eukaryota</taxon>
        <taxon>Fungi</taxon>
        <taxon>Dikarya</taxon>
        <taxon>Ascomycota</taxon>
        <taxon>Saccharomycotina</taxon>
        <taxon>Lipomycetes</taxon>
        <taxon>Lipomycetales</taxon>
        <taxon>Lipomycetaceae</taxon>
        <taxon>Myxozyma</taxon>
    </lineage>
</organism>
<evidence type="ECO:0000256" key="1">
    <source>
        <dbReference type="ARBA" id="ARBA00004572"/>
    </source>
</evidence>
<dbReference type="Proteomes" id="UP001498771">
    <property type="component" value="Unassembled WGS sequence"/>
</dbReference>
<keyword evidence="7" id="KW-0496">Mitochondrion</keyword>
<proteinExistence type="inferred from homology"/>
<evidence type="ECO:0008006" key="12">
    <source>
        <dbReference type="Google" id="ProtNLM"/>
    </source>
</evidence>
<dbReference type="InterPro" id="IPR019734">
    <property type="entry name" value="TPR_rpt"/>
</dbReference>
<dbReference type="Gene3D" id="1.25.40.10">
    <property type="entry name" value="Tetratricopeptide repeat domain"/>
    <property type="match status" value="2"/>
</dbReference>
<dbReference type="SMART" id="SM00028">
    <property type="entry name" value="TPR"/>
    <property type="match status" value="3"/>
</dbReference>
<dbReference type="PANTHER" id="PTHR46208">
    <property type="entry name" value="MITOCHONDRIAL IMPORT RECEPTOR SUBUNIT TOM70"/>
    <property type="match status" value="1"/>
</dbReference>
<evidence type="ECO:0000256" key="9">
    <source>
        <dbReference type="ARBA" id="ARBA00038030"/>
    </source>
</evidence>
<comment type="subcellular location">
    <subcellularLocation>
        <location evidence="1">Mitochondrion outer membrane</location>
        <topology evidence="1">Single-pass membrane protein</topology>
    </subcellularLocation>
</comment>
<evidence type="ECO:0000256" key="5">
    <source>
        <dbReference type="ARBA" id="ARBA00022803"/>
    </source>
</evidence>
<evidence type="ECO:0000256" key="2">
    <source>
        <dbReference type="ARBA" id="ARBA00022692"/>
    </source>
</evidence>
<gene>
    <name evidence="10" type="ORF">BZA70DRAFT_270946</name>
</gene>
<dbReference type="InterPro" id="IPR011990">
    <property type="entry name" value="TPR-like_helical_dom_sf"/>
</dbReference>
<reference evidence="10 11" key="1">
    <citation type="submission" date="2024-03" db="EMBL/GenBank/DDBJ databases">
        <title>Genome-scale model development and genomic sequencing of the oleaginous clade Lipomyces.</title>
        <authorList>
            <consortium name="Lawrence Berkeley National Laboratory"/>
            <person name="Czajka J.J."/>
            <person name="Han Y."/>
            <person name="Kim J."/>
            <person name="Mondo S.J."/>
            <person name="Hofstad B.A."/>
            <person name="Robles A."/>
            <person name="Haridas S."/>
            <person name="Riley R."/>
            <person name="LaButti K."/>
            <person name="Pangilinan J."/>
            <person name="Andreopoulos W."/>
            <person name="Lipzen A."/>
            <person name="Yan J."/>
            <person name="Wang M."/>
            <person name="Ng V."/>
            <person name="Grigoriev I.V."/>
            <person name="Spatafora J.W."/>
            <person name="Magnuson J.K."/>
            <person name="Baker S.E."/>
            <person name="Pomraning K.R."/>
        </authorList>
    </citation>
    <scope>NUCLEOTIDE SEQUENCE [LARGE SCALE GENOMIC DNA]</scope>
    <source>
        <strain evidence="10 11">Phaff 52-87</strain>
    </source>
</reference>
<comment type="caution">
    <text evidence="10">The sequence shown here is derived from an EMBL/GenBank/DDBJ whole genome shotgun (WGS) entry which is preliminary data.</text>
</comment>
<evidence type="ECO:0000256" key="6">
    <source>
        <dbReference type="ARBA" id="ARBA00022989"/>
    </source>
</evidence>
<protein>
    <recommendedName>
        <fullName evidence="12">TPR-like protein</fullName>
    </recommendedName>
</protein>
<keyword evidence="3" id="KW-0677">Repeat</keyword>
<dbReference type="PANTHER" id="PTHR46208:SF1">
    <property type="entry name" value="MITOCHONDRIAL IMPORT RECEPTOR SUBUNIT TOM70"/>
    <property type="match status" value="1"/>
</dbReference>
<keyword evidence="8" id="KW-0472">Membrane</keyword>
<keyword evidence="6" id="KW-1133">Transmembrane helix</keyword>
<dbReference type="RefSeq" id="XP_064770332.1">
    <property type="nucleotide sequence ID" value="XM_064911396.1"/>
</dbReference>
<dbReference type="SUPFAM" id="SSF48452">
    <property type="entry name" value="TPR-like"/>
    <property type="match status" value="1"/>
</dbReference>
<name>A0ABR1FBS3_9ASCO</name>
<dbReference type="GeneID" id="90036908"/>
<dbReference type="EMBL" id="JBBJBU010000001">
    <property type="protein sequence ID" value="KAK7207299.1"/>
    <property type="molecule type" value="Genomic_DNA"/>
</dbReference>